<evidence type="ECO:0000313" key="2">
    <source>
        <dbReference type="Proteomes" id="UP000465846"/>
    </source>
</evidence>
<name>A0A6C0UPC9_9EURY</name>
<evidence type="ECO:0000313" key="1">
    <source>
        <dbReference type="EMBL" id="QIB76251.1"/>
    </source>
</evidence>
<dbReference type="GeneID" id="44081630"/>
<dbReference type="AlphaFoldDB" id="A0A6C0UPC9"/>
<accession>A0A6C0UPC9</accession>
<organism evidence="1 2">
    <name type="scientific">Halogeometricum borinquense</name>
    <dbReference type="NCBI Taxonomy" id="60847"/>
    <lineage>
        <taxon>Archaea</taxon>
        <taxon>Methanobacteriati</taxon>
        <taxon>Methanobacteriota</taxon>
        <taxon>Stenosarchaea group</taxon>
        <taxon>Halobacteria</taxon>
        <taxon>Halobacteriales</taxon>
        <taxon>Haloferacaceae</taxon>
        <taxon>Halogeometricum</taxon>
    </lineage>
</organism>
<dbReference type="EMBL" id="CP048739">
    <property type="protein sequence ID" value="QIB76251.1"/>
    <property type="molecule type" value="Genomic_DNA"/>
</dbReference>
<protein>
    <submittedName>
        <fullName evidence="1">Uncharacterized protein</fullName>
    </submittedName>
</protein>
<sequence length="55" mass="5680">MVFGGFLATNSTGFVSGIGILLMAIGLLVGVIGLLQSGVRDRRTNVDLGSARTEK</sequence>
<dbReference type="RefSeq" id="WP_163487924.1">
    <property type="nucleotide sequence ID" value="NZ_CP048739.1"/>
</dbReference>
<gene>
    <name evidence="1" type="ORF">G3I44_19475</name>
</gene>
<dbReference type="Proteomes" id="UP000465846">
    <property type="component" value="Chromosome"/>
</dbReference>
<reference evidence="1 2" key="1">
    <citation type="submission" date="2020-02" db="EMBL/GenBank/DDBJ databases">
        <title>Whole genome sequence of Halogeometricum borinquense strain wsp4.</title>
        <authorList>
            <person name="Verma D.K."/>
            <person name="Gopal K."/>
            <person name="Prasad E.S."/>
        </authorList>
    </citation>
    <scope>NUCLEOTIDE SEQUENCE [LARGE SCALE GENOMIC DNA]</scope>
    <source>
        <strain evidence="2">wsp4</strain>
    </source>
</reference>
<proteinExistence type="predicted"/>